<dbReference type="Proteomes" id="UP000317650">
    <property type="component" value="Chromosome 3"/>
</dbReference>
<dbReference type="AlphaFoldDB" id="A0A4S8J768"/>
<evidence type="ECO:0000313" key="2">
    <source>
        <dbReference type="Proteomes" id="UP000317650"/>
    </source>
</evidence>
<gene>
    <name evidence="1" type="ORF">C4D60_Mb03t03200</name>
</gene>
<comment type="caution">
    <text evidence="1">The sequence shown here is derived from an EMBL/GenBank/DDBJ whole genome shotgun (WGS) entry which is preliminary data.</text>
</comment>
<dbReference type="EMBL" id="PYDT01000006">
    <property type="protein sequence ID" value="THU57407.1"/>
    <property type="molecule type" value="Genomic_DNA"/>
</dbReference>
<keyword evidence="2" id="KW-1185">Reference proteome</keyword>
<reference evidence="1 2" key="1">
    <citation type="journal article" date="2019" name="Nat. Plants">
        <title>Genome sequencing of Musa balbisiana reveals subgenome evolution and function divergence in polyploid bananas.</title>
        <authorList>
            <person name="Yao X."/>
        </authorList>
    </citation>
    <scope>NUCLEOTIDE SEQUENCE [LARGE SCALE GENOMIC DNA]</scope>
    <source>
        <strain evidence="2">cv. DH-PKW</strain>
        <tissue evidence="1">Leaves</tissue>
    </source>
</reference>
<proteinExistence type="predicted"/>
<accession>A0A4S8J768</accession>
<protein>
    <submittedName>
        <fullName evidence="1">Uncharacterized protein</fullName>
    </submittedName>
</protein>
<sequence length="98" mass="10991">MRKSMMRITILEIDGSFKSDIHSMYIKTQHTPLLPRSSSPSHLLYGVTCTLHSCLETWPIVSSVPLLSSVLIFVYGRVDLGLHPSVDSKGTEFFLILL</sequence>
<name>A0A4S8J768_MUSBA</name>
<evidence type="ECO:0000313" key="1">
    <source>
        <dbReference type="EMBL" id="THU57407.1"/>
    </source>
</evidence>
<organism evidence="1 2">
    <name type="scientific">Musa balbisiana</name>
    <name type="common">Banana</name>
    <dbReference type="NCBI Taxonomy" id="52838"/>
    <lineage>
        <taxon>Eukaryota</taxon>
        <taxon>Viridiplantae</taxon>
        <taxon>Streptophyta</taxon>
        <taxon>Embryophyta</taxon>
        <taxon>Tracheophyta</taxon>
        <taxon>Spermatophyta</taxon>
        <taxon>Magnoliopsida</taxon>
        <taxon>Liliopsida</taxon>
        <taxon>Zingiberales</taxon>
        <taxon>Musaceae</taxon>
        <taxon>Musa</taxon>
    </lineage>
</organism>